<protein>
    <recommendedName>
        <fullName evidence="3">Glycosyltransferase 2-like domain-containing protein</fullName>
    </recommendedName>
</protein>
<accession>A0A1F4VDI1</accession>
<evidence type="ECO:0000313" key="2">
    <source>
        <dbReference type="Proteomes" id="UP000176504"/>
    </source>
</evidence>
<dbReference type="PANTHER" id="PTHR43179:SF7">
    <property type="entry name" value="RHAMNOSYLTRANSFERASE WBBL"/>
    <property type="match status" value="1"/>
</dbReference>
<gene>
    <name evidence="1" type="ORF">A3A78_03180</name>
</gene>
<sequence length="305" mass="35313">MDISIIILNYKAKEWVKKNLDALRLSQQKLAQSGFSWEVFVIDNSEGGDGTIEMVSREYQEVIPVAPLKNIGFPRGNNLAVSLSTGRYILLLNPDSIVEEETLPEMIRYMDSRKDVGISTCKVVLASSGNVDMSSHRGFPTPWNSLTYYLGLEELVAHSKLFGGYHLTWKDMSNEHEIDSCSGTFMMMRREALSDIGGKFSEDYFMYAEDIDTCYRVKEKGWKVTYYPRVKVLHYKGISSGIKKETREISKATAFHRREMIQAFWSDNKLFYDKHLKKKYNPLINFLIYLAIWLQVKIALMRRYI</sequence>
<dbReference type="PANTHER" id="PTHR43179">
    <property type="entry name" value="RHAMNOSYLTRANSFERASE WBBL"/>
    <property type="match status" value="1"/>
</dbReference>
<organism evidence="1 2">
    <name type="scientific">candidate division WWE3 bacterium RIFCSPLOWO2_01_FULL_41_18</name>
    <dbReference type="NCBI Taxonomy" id="1802625"/>
    <lineage>
        <taxon>Bacteria</taxon>
        <taxon>Katanobacteria</taxon>
    </lineage>
</organism>
<dbReference type="CDD" id="cd04186">
    <property type="entry name" value="GT_2_like_c"/>
    <property type="match status" value="1"/>
</dbReference>
<dbReference type="Proteomes" id="UP000176504">
    <property type="component" value="Unassembled WGS sequence"/>
</dbReference>
<comment type="caution">
    <text evidence="1">The sequence shown here is derived from an EMBL/GenBank/DDBJ whole genome shotgun (WGS) entry which is preliminary data.</text>
</comment>
<dbReference type="SUPFAM" id="SSF53448">
    <property type="entry name" value="Nucleotide-diphospho-sugar transferases"/>
    <property type="match status" value="1"/>
</dbReference>
<evidence type="ECO:0000313" key="1">
    <source>
        <dbReference type="EMBL" id="OGC55291.1"/>
    </source>
</evidence>
<dbReference type="Pfam" id="PF13641">
    <property type="entry name" value="Glyco_tranf_2_3"/>
    <property type="match status" value="1"/>
</dbReference>
<evidence type="ECO:0008006" key="3">
    <source>
        <dbReference type="Google" id="ProtNLM"/>
    </source>
</evidence>
<reference evidence="1 2" key="1">
    <citation type="journal article" date="2016" name="Nat. Commun.">
        <title>Thousands of microbial genomes shed light on interconnected biogeochemical processes in an aquifer system.</title>
        <authorList>
            <person name="Anantharaman K."/>
            <person name="Brown C.T."/>
            <person name="Hug L.A."/>
            <person name="Sharon I."/>
            <person name="Castelle C.J."/>
            <person name="Probst A.J."/>
            <person name="Thomas B.C."/>
            <person name="Singh A."/>
            <person name="Wilkins M.J."/>
            <person name="Karaoz U."/>
            <person name="Brodie E.L."/>
            <person name="Williams K.H."/>
            <person name="Hubbard S.S."/>
            <person name="Banfield J.F."/>
        </authorList>
    </citation>
    <scope>NUCLEOTIDE SEQUENCE [LARGE SCALE GENOMIC DNA]</scope>
</reference>
<proteinExistence type="predicted"/>
<dbReference type="EMBL" id="MEVI01000003">
    <property type="protein sequence ID" value="OGC55291.1"/>
    <property type="molecule type" value="Genomic_DNA"/>
</dbReference>
<name>A0A1F4VDI1_UNCKA</name>
<dbReference type="InterPro" id="IPR029044">
    <property type="entry name" value="Nucleotide-diphossugar_trans"/>
</dbReference>
<dbReference type="Gene3D" id="3.90.550.10">
    <property type="entry name" value="Spore Coat Polysaccharide Biosynthesis Protein SpsA, Chain A"/>
    <property type="match status" value="1"/>
</dbReference>
<dbReference type="AlphaFoldDB" id="A0A1F4VDI1"/>